<comment type="caution">
    <text evidence="2">The sequence shown here is derived from an EMBL/GenBank/DDBJ whole genome shotgun (WGS) entry which is preliminary data.</text>
</comment>
<gene>
    <name evidence="2" type="ORF">J3R75_002223</name>
</gene>
<dbReference type="Proteomes" id="UP001238163">
    <property type="component" value="Unassembled WGS sequence"/>
</dbReference>
<dbReference type="PANTHER" id="PTHR40660">
    <property type="entry name" value="5'-PHOSPHATE OXIDASE PUTATIVE DOMAIN-CONTAINING PROTEIN-RELATED"/>
    <property type="match status" value="1"/>
</dbReference>
<dbReference type="AlphaFoldDB" id="A0AAE3VGR9"/>
<dbReference type="RefSeq" id="WP_307261535.1">
    <property type="nucleotide sequence ID" value="NZ_JAUSVL010000001.1"/>
</dbReference>
<dbReference type="PANTHER" id="PTHR40660:SF1">
    <property type="entry name" value="5'-PHOSPHATE OXIDASE PUTATIVE DOMAIN-CONTAINING PROTEIN-RELATED"/>
    <property type="match status" value="1"/>
</dbReference>
<protein>
    <submittedName>
        <fullName evidence="2">Pyridoxine 5'-phosphate oxidase superfamily flavin-nucleotide-binding protein</fullName>
    </submittedName>
</protein>
<dbReference type="Gene3D" id="2.30.110.10">
    <property type="entry name" value="Electron Transport, Fmn-binding Protein, Chain A"/>
    <property type="match status" value="1"/>
</dbReference>
<evidence type="ECO:0000313" key="3">
    <source>
        <dbReference type="Proteomes" id="UP001238163"/>
    </source>
</evidence>
<accession>A0AAE3VGR9</accession>
<dbReference type="InterPro" id="IPR011576">
    <property type="entry name" value="Pyridox_Oxase_N"/>
</dbReference>
<dbReference type="SUPFAM" id="SSF50475">
    <property type="entry name" value="FMN-binding split barrel"/>
    <property type="match status" value="1"/>
</dbReference>
<name>A0AAE3VGR9_9BACT</name>
<sequence length="126" mass="13637">MSAMSADLSQAWENREGPVVFVTVSADGIPNAIYATCVGKYDDSTLVVADNYFNKTRENILGANHQGCILFTAKGGKTYQIKGTLEYHREGPVYDFMKSWNPKKHPGNAAVALKVTSAFSGAAQLC</sequence>
<dbReference type="Pfam" id="PF01243">
    <property type="entry name" value="PNPOx_N"/>
    <property type="match status" value="1"/>
</dbReference>
<dbReference type="EMBL" id="JAUSVL010000001">
    <property type="protein sequence ID" value="MDQ0290116.1"/>
    <property type="molecule type" value="Genomic_DNA"/>
</dbReference>
<reference evidence="2" key="1">
    <citation type="submission" date="2023-07" db="EMBL/GenBank/DDBJ databases">
        <title>Genomic Encyclopedia of Type Strains, Phase IV (KMG-IV): sequencing the most valuable type-strain genomes for metagenomic binning, comparative biology and taxonomic classification.</title>
        <authorList>
            <person name="Goeker M."/>
        </authorList>
    </citation>
    <scope>NUCLEOTIDE SEQUENCE</scope>
    <source>
        <strain evidence="2">DSM 24202</strain>
    </source>
</reference>
<dbReference type="InterPro" id="IPR012349">
    <property type="entry name" value="Split_barrel_FMN-bd"/>
</dbReference>
<organism evidence="2 3">
    <name type="scientific">Oligosphaera ethanolica</name>
    <dbReference type="NCBI Taxonomy" id="760260"/>
    <lineage>
        <taxon>Bacteria</taxon>
        <taxon>Pseudomonadati</taxon>
        <taxon>Lentisphaerota</taxon>
        <taxon>Oligosphaeria</taxon>
        <taxon>Oligosphaerales</taxon>
        <taxon>Oligosphaeraceae</taxon>
        <taxon>Oligosphaera</taxon>
    </lineage>
</organism>
<keyword evidence="3" id="KW-1185">Reference proteome</keyword>
<feature type="domain" description="Pyridoxamine 5'-phosphate oxidase N-terminal" evidence="1">
    <location>
        <begin position="11"/>
        <end position="100"/>
    </location>
</feature>
<evidence type="ECO:0000313" key="2">
    <source>
        <dbReference type="EMBL" id="MDQ0290116.1"/>
    </source>
</evidence>
<evidence type="ECO:0000259" key="1">
    <source>
        <dbReference type="Pfam" id="PF01243"/>
    </source>
</evidence>
<proteinExistence type="predicted"/>